<dbReference type="Pfam" id="PF13513">
    <property type="entry name" value="HEAT_EZ"/>
    <property type="match status" value="1"/>
</dbReference>
<dbReference type="AlphaFoldDB" id="A0A1B7T9Q8"/>
<evidence type="ECO:0000256" key="3">
    <source>
        <dbReference type="ARBA" id="ARBA00022490"/>
    </source>
</evidence>
<evidence type="ECO:0000256" key="2">
    <source>
        <dbReference type="ARBA" id="ARBA00022448"/>
    </source>
</evidence>
<evidence type="ECO:0000313" key="6">
    <source>
        <dbReference type="EMBL" id="OBA25464.1"/>
    </source>
</evidence>
<evidence type="ECO:0000313" key="7">
    <source>
        <dbReference type="Proteomes" id="UP000092321"/>
    </source>
</evidence>
<dbReference type="Proteomes" id="UP000092321">
    <property type="component" value="Unassembled WGS sequence"/>
</dbReference>
<dbReference type="OrthoDB" id="951172at2759"/>
<evidence type="ECO:0000256" key="1">
    <source>
        <dbReference type="ARBA" id="ARBA00004496"/>
    </source>
</evidence>
<keyword evidence="4" id="KW-0677">Repeat</keyword>
<keyword evidence="7" id="KW-1185">Reference proteome</keyword>
<sequence length="928" mass="104756">MSGVVDLSVWQPNTGLLQEISNILMQSMDYTNNNVRLEAMQKIESFSQSDTESFLNYLLFIFLDVNSNPTVSSTAGLLLKNSLLNNILHNNNINNYVPSHFIKLNLLKGLQIETFSNLNKNITGIIITTLFSTYFTKQGRTDNDPLGLQIIQSLIQLVDQEENLPAMRALTKILEDSANYFDLQWNNGTVVPLTLIVPKLIEYLSNESINIKIKCESLKCLNCVIPLQTQSLLTHLDELLTQLFNLAMNKEDSLVREQLCICFSTILEFRPDKLTAQLSGLVQFMCHLIDSHKSMDEFAENAALEASDFLLTLATTSTIPTNLIEPYLSQMVPVLVTNLIFDQEKIEFLEATNDEVDNNIPDKDENIKPTVGVTNITKKKKTNDGSDDKADDGGDDDDDEDYFWTLRKSCANTLDCLTELFPSQITSLAFPLIKDHLVNQVWYIREASILALGVLSEGVIKHVADLDKIIPLLIQELDDPVASCREITCWTLRRYSEWLSVKHPALIFKVLQPMLTKTLFDIKKSVQASAISALGDFIQSSDQSIFDTLLADEIIVVLHKCLEVYQKKNLLYLYDTIQVYLEKKQELDETELNIIMPSIMARWDSLTDSDKELWPLLQCLSTMAVVLGPGFVNMAPRVYERACKIIVACIQSEIEYNNNPNSMTKPLEKDFLVGCLDLIDGLVQGLGDKIENLLFSNELNICAILTQCLKDPTHEVRQSSFALVGDLIIGNYHQMCKQTEYLEPFLRSLLVELQQNSDSLDSDAAINSLTNALWCLGVFVDNLDVPHEQLIVSMTYSLDLLNNNIVSEIINVNIIVLIGKLCIKVPELLMTITQFSSNSENIVDKWCHYSKNMEDPDEKTSSILGLCKFISTCGYKLTLQELSDLIEGIMNGEVYNDSIMQDLYGVIMQHQDTVPQLRPELINYINSL</sequence>
<dbReference type="SUPFAM" id="SSF48371">
    <property type="entry name" value="ARM repeat"/>
    <property type="match status" value="1"/>
</dbReference>
<dbReference type="GO" id="GO:0005737">
    <property type="term" value="C:cytoplasm"/>
    <property type="evidence" value="ECO:0007669"/>
    <property type="project" value="UniProtKB-SubCell"/>
</dbReference>
<protein>
    <submittedName>
        <fullName evidence="6">ARM repeat-containing protein</fullName>
    </submittedName>
</protein>
<dbReference type="InterPro" id="IPR011989">
    <property type="entry name" value="ARM-like"/>
</dbReference>
<gene>
    <name evidence="6" type="ORF">HANVADRAFT_53915</name>
</gene>
<keyword evidence="5" id="KW-0653">Protein transport</keyword>
<keyword evidence="3" id="KW-0963">Cytoplasm</keyword>
<dbReference type="InterPro" id="IPR016024">
    <property type="entry name" value="ARM-type_fold"/>
</dbReference>
<evidence type="ECO:0000256" key="5">
    <source>
        <dbReference type="ARBA" id="ARBA00022927"/>
    </source>
</evidence>
<dbReference type="InterPro" id="IPR040122">
    <property type="entry name" value="Importin_beta"/>
</dbReference>
<proteinExistence type="predicted"/>
<comment type="subcellular location">
    <subcellularLocation>
        <location evidence="1">Cytoplasm</location>
    </subcellularLocation>
</comment>
<dbReference type="PANTHER" id="PTHR10527">
    <property type="entry name" value="IMPORTIN BETA"/>
    <property type="match status" value="1"/>
</dbReference>
<dbReference type="GO" id="GO:0006606">
    <property type="term" value="P:protein import into nucleus"/>
    <property type="evidence" value="ECO:0007669"/>
    <property type="project" value="InterPro"/>
</dbReference>
<dbReference type="Gene3D" id="1.25.10.10">
    <property type="entry name" value="Leucine-rich Repeat Variant"/>
    <property type="match status" value="1"/>
</dbReference>
<evidence type="ECO:0000256" key="4">
    <source>
        <dbReference type="ARBA" id="ARBA00022737"/>
    </source>
</evidence>
<keyword evidence="2" id="KW-0813">Transport</keyword>
<name>A0A1B7T9Q8_9ASCO</name>
<accession>A0A1B7T9Q8</accession>
<reference evidence="7" key="1">
    <citation type="journal article" date="2016" name="Proc. Natl. Acad. Sci. U.S.A.">
        <title>Comparative genomics of biotechnologically important yeasts.</title>
        <authorList>
            <person name="Riley R."/>
            <person name="Haridas S."/>
            <person name="Wolfe K.H."/>
            <person name="Lopes M.R."/>
            <person name="Hittinger C.T."/>
            <person name="Goeker M."/>
            <person name="Salamov A.A."/>
            <person name="Wisecaver J.H."/>
            <person name="Long T.M."/>
            <person name="Calvey C.H."/>
            <person name="Aerts A.L."/>
            <person name="Barry K.W."/>
            <person name="Choi C."/>
            <person name="Clum A."/>
            <person name="Coughlan A.Y."/>
            <person name="Deshpande S."/>
            <person name="Douglass A.P."/>
            <person name="Hanson S.J."/>
            <person name="Klenk H.-P."/>
            <person name="LaButti K.M."/>
            <person name="Lapidus A."/>
            <person name="Lindquist E.A."/>
            <person name="Lipzen A.M."/>
            <person name="Meier-Kolthoff J.P."/>
            <person name="Ohm R.A."/>
            <person name="Otillar R.P."/>
            <person name="Pangilinan J.L."/>
            <person name="Peng Y."/>
            <person name="Rokas A."/>
            <person name="Rosa C.A."/>
            <person name="Scheuner C."/>
            <person name="Sibirny A.A."/>
            <person name="Slot J.C."/>
            <person name="Stielow J.B."/>
            <person name="Sun H."/>
            <person name="Kurtzman C.P."/>
            <person name="Blackwell M."/>
            <person name="Grigoriev I.V."/>
            <person name="Jeffries T.W."/>
        </authorList>
    </citation>
    <scope>NUCLEOTIDE SEQUENCE [LARGE SCALE GENOMIC DNA]</scope>
    <source>
        <strain evidence="7">NRRL Y-1626</strain>
    </source>
</reference>
<dbReference type="EMBL" id="LXPE01000094">
    <property type="protein sequence ID" value="OBA25464.1"/>
    <property type="molecule type" value="Genomic_DNA"/>
</dbReference>
<organism evidence="6 7">
    <name type="scientific">Hanseniaspora valbyensis NRRL Y-1626</name>
    <dbReference type="NCBI Taxonomy" id="766949"/>
    <lineage>
        <taxon>Eukaryota</taxon>
        <taxon>Fungi</taxon>
        <taxon>Dikarya</taxon>
        <taxon>Ascomycota</taxon>
        <taxon>Saccharomycotina</taxon>
        <taxon>Saccharomycetes</taxon>
        <taxon>Saccharomycodales</taxon>
        <taxon>Saccharomycodaceae</taxon>
        <taxon>Hanseniaspora</taxon>
    </lineage>
</organism>
<comment type="caution">
    <text evidence="6">The sequence shown here is derived from an EMBL/GenBank/DDBJ whole genome shotgun (WGS) entry which is preliminary data.</text>
</comment>